<dbReference type="SUPFAM" id="SSF48076">
    <property type="entry name" value="LigA subunit of an aromatic-ring-opening dioxygenase LigAB"/>
    <property type="match status" value="1"/>
</dbReference>
<dbReference type="InterPro" id="IPR036622">
    <property type="entry name" value="LigA_sf"/>
</dbReference>
<accession>A0A7X1FUE0</accession>
<feature type="domain" description="Extradiol ring-cleavage dioxygenase LigAB LigA subunit" evidence="1">
    <location>
        <begin position="20"/>
        <end position="84"/>
    </location>
</feature>
<dbReference type="Proteomes" id="UP000566813">
    <property type="component" value="Unassembled WGS sequence"/>
</dbReference>
<organism evidence="2 3">
    <name type="scientific">Novosphingobium flavum</name>
    <dbReference type="NCBI Taxonomy" id="1778672"/>
    <lineage>
        <taxon>Bacteria</taxon>
        <taxon>Pseudomonadati</taxon>
        <taxon>Pseudomonadota</taxon>
        <taxon>Alphaproteobacteria</taxon>
        <taxon>Sphingomonadales</taxon>
        <taxon>Sphingomonadaceae</taxon>
        <taxon>Novosphingobium</taxon>
    </lineage>
</organism>
<dbReference type="InterPro" id="IPR011986">
    <property type="entry name" value="Xdiol_dOase_LigA"/>
</dbReference>
<dbReference type="Gene3D" id="1.10.700.10">
    <property type="entry name" value="Dioxygenase LigAB, LigA subunit"/>
    <property type="match status" value="1"/>
</dbReference>
<gene>
    <name evidence="2" type="ORF">H7F51_16040</name>
</gene>
<name>A0A7X1FUE0_9SPHN</name>
<proteinExistence type="predicted"/>
<dbReference type="EMBL" id="JACLAW010000014">
    <property type="protein sequence ID" value="MBC2667029.1"/>
    <property type="molecule type" value="Genomic_DNA"/>
</dbReference>
<keyword evidence="3" id="KW-1185">Reference proteome</keyword>
<evidence type="ECO:0000313" key="3">
    <source>
        <dbReference type="Proteomes" id="UP000566813"/>
    </source>
</evidence>
<reference evidence="2 3" key="1">
    <citation type="submission" date="2020-08" db="EMBL/GenBank/DDBJ databases">
        <title>The genome sequence of type strain Novosphingobium flavum NBRC 111647.</title>
        <authorList>
            <person name="Liu Y."/>
        </authorList>
    </citation>
    <scope>NUCLEOTIDE SEQUENCE [LARGE SCALE GENOMIC DNA]</scope>
    <source>
        <strain evidence="2 3">NBRC 111647</strain>
    </source>
</reference>
<dbReference type="AlphaFoldDB" id="A0A7X1FUE0"/>
<dbReference type="RefSeq" id="WP_185665329.1">
    <property type="nucleotide sequence ID" value="NZ_JACLAW010000014.1"/>
</dbReference>
<comment type="caution">
    <text evidence="2">The sequence shown here is derived from an EMBL/GenBank/DDBJ whole genome shotgun (WGS) entry which is preliminary data.</text>
</comment>
<protein>
    <recommendedName>
        <fullName evidence="1">Extradiol ring-cleavage dioxygenase LigAB LigA subunit domain-containing protein</fullName>
    </recommendedName>
</protein>
<evidence type="ECO:0000313" key="2">
    <source>
        <dbReference type="EMBL" id="MBC2667029.1"/>
    </source>
</evidence>
<evidence type="ECO:0000259" key="1">
    <source>
        <dbReference type="Pfam" id="PF07746"/>
    </source>
</evidence>
<sequence length="88" mass="9958">MEEIEVGKFHAGAARKGYALNRMCYSLNSLENRLAYIADPVAYCEKYGLSDEEREAAISKEKDRLLAAGGNMYFFSKLDRATRLKKEA</sequence>
<dbReference type="Pfam" id="PF07746">
    <property type="entry name" value="LigA"/>
    <property type="match status" value="1"/>
</dbReference>